<evidence type="ECO:0000256" key="1">
    <source>
        <dbReference type="SAM" id="MobiDB-lite"/>
    </source>
</evidence>
<feature type="compositionally biased region" description="Polar residues" evidence="1">
    <location>
        <begin position="80"/>
        <end position="91"/>
    </location>
</feature>
<evidence type="ECO:0000313" key="3">
    <source>
        <dbReference type="Proteomes" id="UP000319257"/>
    </source>
</evidence>
<protein>
    <submittedName>
        <fullName evidence="2">Uncharacterized protein</fullName>
    </submittedName>
</protein>
<dbReference type="InParanoid" id="A0A507B241"/>
<dbReference type="RefSeq" id="XP_030994847.1">
    <property type="nucleotide sequence ID" value="XM_031141208.1"/>
</dbReference>
<keyword evidence="3" id="KW-1185">Reference proteome</keyword>
<feature type="compositionally biased region" description="Low complexity" evidence="1">
    <location>
        <begin position="1"/>
        <end position="12"/>
    </location>
</feature>
<dbReference type="OrthoDB" id="5332316at2759"/>
<reference evidence="2 3" key="1">
    <citation type="submission" date="2019-06" db="EMBL/GenBank/DDBJ databases">
        <title>Draft genome sequence of the filamentous fungus Phialemoniopsis curvata isolated from diesel fuel.</title>
        <authorList>
            <person name="Varaljay V.A."/>
            <person name="Lyon W.J."/>
            <person name="Crouch A.L."/>
            <person name="Drake C.E."/>
            <person name="Hollomon J.M."/>
            <person name="Nadeau L.J."/>
            <person name="Nunn H.S."/>
            <person name="Stevenson B.S."/>
            <person name="Bojanowski C.L."/>
            <person name="Crookes-Goodson W.J."/>
        </authorList>
    </citation>
    <scope>NUCLEOTIDE SEQUENCE [LARGE SCALE GENOMIC DNA]</scope>
    <source>
        <strain evidence="2 3">D216</strain>
    </source>
</reference>
<dbReference type="AlphaFoldDB" id="A0A507B241"/>
<feature type="region of interest" description="Disordered" evidence="1">
    <location>
        <begin position="1"/>
        <end position="146"/>
    </location>
</feature>
<dbReference type="EMBL" id="SKBQ01000037">
    <property type="protein sequence ID" value="TPX13136.1"/>
    <property type="molecule type" value="Genomic_DNA"/>
</dbReference>
<evidence type="ECO:0000313" key="2">
    <source>
        <dbReference type="EMBL" id="TPX13136.1"/>
    </source>
</evidence>
<comment type="caution">
    <text evidence="2">The sequence shown here is derived from an EMBL/GenBank/DDBJ whole genome shotgun (WGS) entry which is preliminary data.</text>
</comment>
<sequence length="238" mass="25127">MLPKRLPAALLSPPTPPWVRSTVPAACTPRRISTSRCLCRAQDRSRKDDAPTPTDSAAGQPPAAPGPSLFEELFPGEKSTVAQTSQDFISSSPPPPLTDSQVDSSSSPSQPSPIPPDPSLAKWLHDPRKLGPRVQGSGRPPPPAAAQLPTATLILRGAPPSLDPSDLYRLATSSSAHLDGWAGGLLRASRALDPATLAPRGRYALTFENRLAADAYLERARRLHSLGARAARPGRAVT</sequence>
<feature type="compositionally biased region" description="Low complexity" evidence="1">
    <location>
        <begin position="99"/>
        <end position="109"/>
    </location>
</feature>
<dbReference type="GeneID" id="41974009"/>
<organism evidence="2 3">
    <name type="scientific">Thyridium curvatum</name>
    <dbReference type="NCBI Taxonomy" id="1093900"/>
    <lineage>
        <taxon>Eukaryota</taxon>
        <taxon>Fungi</taxon>
        <taxon>Dikarya</taxon>
        <taxon>Ascomycota</taxon>
        <taxon>Pezizomycotina</taxon>
        <taxon>Sordariomycetes</taxon>
        <taxon>Sordariomycetidae</taxon>
        <taxon>Thyridiales</taxon>
        <taxon>Thyridiaceae</taxon>
        <taxon>Thyridium</taxon>
    </lineage>
</organism>
<accession>A0A507B241</accession>
<proteinExistence type="predicted"/>
<dbReference type="Proteomes" id="UP000319257">
    <property type="component" value="Unassembled WGS sequence"/>
</dbReference>
<gene>
    <name evidence="2" type="ORF">E0L32_006562</name>
</gene>
<name>A0A507B241_9PEZI</name>
<feature type="non-terminal residue" evidence="2">
    <location>
        <position position="238"/>
    </location>
</feature>
<feature type="compositionally biased region" description="Basic and acidic residues" evidence="1">
    <location>
        <begin position="41"/>
        <end position="50"/>
    </location>
</feature>